<dbReference type="InterPro" id="IPR011041">
    <property type="entry name" value="Quinoprot_gluc/sorb_DH_b-prop"/>
</dbReference>
<evidence type="ECO:0000256" key="1">
    <source>
        <dbReference type="SAM" id="SignalP"/>
    </source>
</evidence>
<accession>A0A6I4UQ56</accession>
<dbReference type="AlphaFoldDB" id="A0A6I4UQ56"/>
<protein>
    <submittedName>
        <fullName evidence="3">PQQ-dependent sugar dehydrogenase</fullName>
    </submittedName>
</protein>
<comment type="caution">
    <text evidence="3">The sequence shown here is derived from an EMBL/GenBank/DDBJ whole genome shotgun (WGS) entry which is preliminary data.</text>
</comment>
<dbReference type="PANTHER" id="PTHR19328">
    <property type="entry name" value="HEDGEHOG-INTERACTING PROTEIN"/>
    <property type="match status" value="1"/>
</dbReference>
<feature type="signal peptide" evidence="1">
    <location>
        <begin position="1"/>
        <end position="26"/>
    </location>
</feature>
<feature type="domain" description="Glucose/Sorbosone dehydrogenase" evidence="2">
    <location>
        <begin position="74"/>
        <end position="418"/>
    </location>
</feature>
<dbReference type="InterPro" id="IPR011042">
    <property type="entry name" value="6-blade_b-propeller_TolB-like"/>
</dbReference>
<dbReference type="PANTHER" id="PTHR19328:SF75">
    <property type="entry name" value="ALDOSE SUGAR DEHYDROGENASE YLII"/>
    <property type="match status" value="1"/>
</dbReference>
<dbReference type="Proteomes" id="UP000469159">
    <property type="component" value="Unassembled WGS sequence"/>
</dbReference>
<dbReference type="SUPFAM" id="SSF50952">
    <property type="entry name" value="Soluble quinoprotein glucose dehydrogenase"/>
    <property type="match status" value="1"/>
</dbReference>
<dbReference type="Gene3D" id="2.120.10.30">
    <property type="entry name" value="TolB, C-terminal domain"/>
    <property type="match status" value="1"/>
</dbReference>
<evidence type="ECO:0000259" key="2">
    <source>
        <dbReference type="Pfam" id="PF07995"/>
    </source>
</evidence>
<dbReference type="RefSeq" id="WP_160745384.1">
    <property type="nucleotide sequence ID" value="NZ_WTYK01000001.1"/>
</dbReference>
<dbReference type="OrthoDB" id="9770043at2"/>
<feature type="chain" id="PRO_5026320235" evidence="1">
    <location>
        <begin position="27"/>
        <end position="423"/>
    </location>
</feature>
<gene>
    <name evidence="3" type="ORF">GRI75_02750</name>
</gene>
<dbReference type="InterPro" id="IPR012938">
    <property type="entry name" value="Glc/Sorbosone_DH"/>
</dbReference>
<keyword evidence="4" id="KW-1185">Reference proteome</keyword>
<evidence type="ECO:0000313" key="3">
    <source>
        <dbReference type="EMBL" id="MXP40566.1"/>
    </source>
</evidence>
<reference evidence="3 4" key="1">
    <citation type="submission" date="2019-12" db="EMBL/GenBank/DDBJ databases">
        <title>Genomic-based taxomic classification of the family Erythrobacteraceae.</title>
        <authorList>
            <person name="Xu L."/>
        </authorList>
    </citation>
    <scope>NUCLEOTIDE SEQUENCE [LARGE SCALE GENOMIC DNA]</scope>
    <source>
        <strain evidence="3 4">MCCC 1K02066</strain>
    </source>
</reference>
<name>A0A6I4UQ56_9SPHN</name>
<organism evidence="3 4">
    <name type="scientific">Croceibacterium soli</name>
    <dbReference type="NCBI Taxonomy" id="1739690"/>
    <lineage>
        <taxon>Bacteria</taxon>
        <taxon>Pseudomonadati</taxon>
        <taxon>Pseudomonadota</taxon>
        <taxon>Alphaproteobacteria</taxon>
        <taxon>Sphingomonadales</taxon>
        <taxon>Erythrobacteraceae</taxon>
        <taxon>Croceibacterium</taxon>
    </lineage>
</organism>
<proteinExistence type="predicted"/>
<dbReference type="EMBL" id="WTYK01000001">
    <property type="protein sequence ID" value="MXP40566.1"/>
    <property type="molecule type" value="Genomic_DNA"/>
</dbReference>
<dbReference type="Pfam" id="PF07995">
    <property type="entry name" value="GSDH"/>
    <property type="match status" value="1"/>
</dbReference>
<evidence type="ECO:0000313" key="4">
    <source>
        <dbReference type="Proteomes" id="UP000469159"/>
    </source>
</evidence>
<sequence length="423" mass="45233">MHLGSMRRFGVLAALALAGAAYGAAAQDAPAAPAAAPAPAAAAPFPRSTPLGSGPWDYETQAGKIHVEVLARRLDRPWSLAQLPDGTMLVTERPGRLRAIRDGKLDPIAIAGLPPINPSGIGGLYDVVLDPDFAANRRIYFSYVKPAEDNHDHTTLAVARATWDGGMALADVEDIFVADAWYGAQPWPKRCCGQGPATGSWGGRILFGPDGKLYIASGDRNYGEMVQDPSNHFGKILRINPDGSVPADNPFVGKEGWKPEIWTSGHRNPLGLVAHPQTGELWSTEFGPRGGDELNRIEKGHNYGWIDVTQGQHYNNDPAKAVKGVAGMTDPVLAFGPPSLNPGNIAFYDGAAFPEWRGDLLLPSFTKGLLRIEFDQAGKPGATEELLGDLKQRLRDVRVGPAGEVYILTDETEGAILKVTRGG</sequence>
<keyword evidence="1" id="KW-0732">Signal</keyword>